<feature type="compositionally biased region" description="Low complexity" evidence="1">
    <location>
        <begin position="183"/>
        <end position="192"/>
    </location>
</feature>
<sequence length="192" mass="20695">MKIGKAISIELRDGQRLSLSLKETRELYRKLGKMLTDASKGGRSARNVKAARKKKIRIAGKRSRATSTKPSSSSSKIISLSDAKRQEILAHLNREISATPRTLTNLLKGVSYSAGQLPAIRSIIESQQGVRAKTKGKRTLYLKKKTMTTTAAAAIGTTRRARVKTVPLDKEAKSAVVEAPAATSSSTTTTSS</sequence>
<feature type="compositionally biased region" description="Low complexity" evidence="1">
    <location>
        <begin position="65"/>
        <end position="77"/>
    </location>
</feature>
<evidence type="ECO:0000313" key="2">
    <source>
        <dbReference type="EMBL" id="AIF82355.1"/>
    </source>
</evidence>
<dbReference type="OrthoDB" id="11034at2157"/>
<feature type="compositionally biased region" description="Basic residues" evidence="1">
    <location>
        <begin position="49"/>
        <end position="64"/>
    </location>
</feature>
<proteinExistence type="predicted"/>
<organism evidence="2 3">
    <name type="scientific">Candidatus Nitrososphaera evergladensis SR1</name>
    <dbReference type="NCBI Taxonomy" id="1459636"/>
    <lineage>
        <taxon>Archaea</taxon>
        <taxon>Nitrososphaerota</taxon>
        <taxon>Nitrososphaeria</taxon>
        <taxon>Nitrososphaerales</taxon>
        <taxon>Nitrososphaeraceae</taxon>
        <taxon>Nitrososphaera</taxon>
    </lineage>
</organism>
<dbReference type="RefSeq" id="WP_148699355.1">
    <property type="nucleotide sequence ID" value="NZ_CP007174.1"/>
</dbReference>
<dbReference type="HOGENOM" id="CLU_136580_0_0_2"/>
<reference evidence="2 3" key="1">
    <citation type="journal article" date="2014" name="PLoS ONE">
        <title>Genome Sequence of Candidatus Nitrososphaera evergladensis from Group I.1b Enriched from Everglades Soil Reveals Novel Genomic Features of the Ammonia-Oxidizing Archaea.</title>
        <authorList>
            <person name="Zhalnina K.V."/>
            <person name="Dias R."/>
            <person name="Leonard M.T."/>
            <person name="Dorr de Quadros P."/>
            <person name="Camargo F.A."/>
            <person name="Drew J.C."/>
            <person name="Farmerie W.G."/>
            <person name="Daroub S.H."/>
            <person name="Triplett E.W."/>
        </authorList>
    </citation>
    <scope>NUCLEOTIDE SEQUENCE [LARGE SCALE GENOMIC DNA]</scope>
    <source>
        <strain evidence="2 3">SR1</strain>
    </source>
</reference>
<name>A0A075MMJ3_9ARCH</name>
<dbReference type="STRING" id="1459636.NTE_00273"/>
<dbReference type="Proteomes" id="UP000028194">
    <property type="component" value="Chromosome"/>
</dbReference>
<dbReference type="GeneID" id="41596182"/>
<feature type="region of interest" description="Disordered" evidence="1">
    <location>
        <begin position="172"/>
        <end position="192"/>
    </location>
</feature>
<dbReference type="AlphaFoldDB" id="A0A075MMJ3"/>
<dbReference type="EMBL" id="CP007174">
    <property type="protein sequence ID" value="AIF82355.1"/>
    <property type="molecule type" value="Genomic_DNA"/>
</dbReference>
<feature type="region of interest" description="Disordered" evidence="1">
    <location>
        <begin position="38"/>
        <end position="77"/>
    </location>
</feature>
<protein>
    <submittedName>
        <fullName evidence="2">Uncharacterized protein</fullName>
    </submittedName>
</protein>
<dbReference type="KEGG" id="nev:NTE_00273"/>
<evidence type="ECO:0000256" key="1">
    <source>
        <dbReference type="SAM" id="MobiDB-lite"/>
    </source>
</evidence>
<evidence type="ECO:0000313" key="3">
    <source>
        <dbReference type="Proteomes" id="UP000028194"/>
    </source>
</evidence>
<accession>A0A075MMJ3</accession>
<gene>
    <name evidence="2" type="ORF">NTE_00273</name>
</gene>
<keyword evidence="3" id="KW-1185">Reference proteome</keyword>